<dbReference type="EMBL" id="CP036273">
    <property type="protein sequence ID" value="QDU18858.1"/>
    <property type="molecule type" value="Genomic_DNA"/>
</dbReference>
<keyword evidence="3" id="KW-0378">Hydrolase</keyword>
<dbReference type="Gene3D" id="3.10.310.70">
    <property type="match status" value="1"/>
</dbReference>
<evidence type="ECO:0000259" key="2">
    <source>
        <dbReference type="Pfam" id="PF07969"/>
    </source>
</evidence>
<evidence type="ECO:0000313" key="4">
    <source>
        <dbReference type="Proteomes" id="UP000319576"/>
    </source>
</evidence>
<feature type="domain" description="Amidohydrolase 3" evidence="2">
    <location>
        <begin position="77"/>
        <end position="579"/>
    </location>
</feature>
<dbReference type="OrthoDB" id="9767366at2"/>
<dbReference type="InterPro" id="IPR011059">
    <property type="entry name" value="Metal-dep_hydrolase_composite"/>
</dbReference>
<evidence type="ECO:0000256" key="1">
    <source>
        <dbReference type="SAM" id="SignalP"/>
    </source>
</evidence>
<feature type="chain" id="PRO_5021890599" evidence="1">
    <location>
        <begin position="19"/>
        <end position="583"/>
    </location>
</feature>
<dbReference type="PANTHER" id="PTHR22642:SF2">
    <property type="entry name" value="PROTEIN LONG AFTER FAR-RED 3"/>
    <property type="match status" value="1"/>
</dbReference>
<keyword evidence="1" id="KW-0732">Signal</keyword>
<sequence precursor="true">MKLPLAALAALLAVPVAAQEPGADPPGSPADLIVHRAKVLTVDARFTVAEAVAVSGGKIVAVGSNADVLKRKGPATRVIDAAGKTVMPGLYDSHTHPTGAAASEAGEPLPLLKSIPEVQAFVRDRAKTTPAGKWIVIRYAFPTRLAEARFPTRAELDAAAPDHPVLYHAGPAGVVNTAGLKASGVTKDTPNPRAGQVVKDPVTGEPTGMLRNAYGVLKGVPGGGENLTAGQKRAALLKLFARYNQLGLTSIADRNAGRGDLDAYLALQRDNALTLRVNVARGFNPIGTRDELARRFDDLPGADGRGGPTGAGDEWVKIGPIKVFLDGGMLNGSAYMREPWPKGPTYQVTDDAYRGLLFIPPEQLKVLAEEAARRKWQLTAHTAGEGAMDVLLDAYEFADRMTPIKDLRFCITHANFPSRNNLERCKRLGVCADVQPAWLWKDGHTLLNVLGPARMRWFQPYKSWLDYTTVGGGSDHMLRFDPLDATNPWHPWLGIWVALTRNLERGGVLEPTEALTREQALRLYTINNAYLHHEERLKGSLEAGKLADLIVIDRDYLTCPVDAVKDTRVLLTVVGGRVVWEAK</sequence>
<dbReference type="Gene3D" id="3.20.20.140">
    <property type="entry name" value="Metal-dependent hydrolases"/>
    <property type="match status" value="1"/>
</dbReference>
<dbReference type="InterPro" id="IPR013108">
    <property type="entry name" value="Amidohydro_3"/>
</dbReference>
<dbReference type="SUPFAM" id="SSF51556">
    <property type="entry name" value="Metallo-dependent hydrolases"/>
    <property type="match status" value="1"/>
</dbReference>
<feature type="signal peptide" evidence="1">
    <location>
        <begin position="1"/>
        <end position="18"/>
    </location>
</feature>
<dbReference type="CDD" id="cd01300">
    <property type="entry name" value="YtcJ_like"/>
    <property type="match status" value="1"/>
</dbReference>
<protein>
    <submittedName>
        <fullName evidence="3">N-substituted formamide deformylase</fullName>
        <ecNumber evidence="3">3.5.1.91</ecNumber>
    </submittedName>
</protein>
<keyword evidence="4" id="KW-1185">Reference proteome</keyword>
<dbReference type="InterPro" id="IPR033932">
    <property type="entry name" value="YtcJ-like"/>
</dbReference>
<gene>
    <name evidence="3" type="primary">nfdA</name>
    <name evidence="3" type="ORF">ETAA1_07540</name>
</gene>
<dbReference type="KEGG" id="uli:ETAA1_07540"/>
<dbReference type="PANTHER" id="PTHR22642">
    <property type="entry name" value="IMIDAZOLONEPROPIONASE"/>
    <property type="match status" value="1"/>
</dbReference>
<accession>A0A517XMX0</accession>
<evidence type="ECO:0000313" key="3">
    <source>
        <dbReference type="EMBL" id="QDU18858.1"/>
    </source>
</evidence>
<dbReference type="GO" id="GO:0016810">
    <property type="term" value="F:hydrolase activity, acting on carbon-nitrogen (but not peptide) bonds"/>
    <property type="evidence" value="ECO:0007669"/>
    <property type="project" value="InterPro"/>
</dbReference>
<dbReference type="AlphaFoldDB" id="A0A517XMX0"/>
<dbReference type="Proteomes" id="UP000319576">
    <property type="component" value="Chromosome"/>
</dbReference>
<proteinExistence type="predicted"/>
<dbReference type="SUPFAM" id="SSF51338">
    <property type="entry name" value="Composite domain of metallo-dependent hydrolases"/>
    <property type="match status" value="1"/>
</dbReference>
<dbReference type="EC" id="3.5.1.91" evidence="3"/>
<reference evidence="3 4" key="1">
    <citation type="submission" date="2019-02" db="EMBL/GenBank/DDBJ databases">
        <title>Deep-cultivation of Planctomycetes and their phenomic and genomic characterization uncovers novel biology.</title>
        <authorList>
            <person name="Wiegand S."/>
            <person name="Jogler M."/>
            <person name="Boedeker C."/>
            <person name="Pinto D."/>
            <person name="Vollmers J."/>
            <person name="Rivas-Marin E."/>
            <person name="Kohn T."/>
            <person name="Peeters S.H."/>
            <person name="Heuer A."/>
            <person name="Rast P."/>
            <person name="Oberbeckmann S."/>
            <person name="Bunk B."/>
            <person name="Jeske O."/>
            <person name="Meyerdierks A."/>
            <person name="Storesund J.E."/>
            <person name="Kallscheuer N."/>
            <person name="Luecker S."/>
            <person name="Lage O.M."/>
            <person name="Pohl T."/>
            <person name="Merkel B.J."/>
            <person name="Hornburger P."/>
            <person name="Mueller R.-W."/>
            <person name="Bruemmer F."/>
            <person name="Labrenz M."/>
            <person name="Spormann A.M."/>
            <person name="Op den Camp H."/>
            <person name="Overmann J."/>
            <person name="Amann R."/>
            <person name="Jetten M.S.M."/>
            <person name="Mascher T."/>
            <person name="Medema M.H."/>
            <person name="Devos D.P."/>
            <person name="Kaster A.-K."/>
            <person name="Ovreas L."/>
            <person name="Rohde M."/>
            <person name="Galperin M.Y."/>
            <person name="Jogler C."/>
        </authorList>
    </citation>
    <scope>NUCLEOTIDE SEQUENCE [LARGE SCALE GENOMIC DNA]</scope>
    <source>
        <strain evidence="3 4">ETA_A1</strain>
    </source>
</reference>
<dbReference type="InterPro" id="IPR032466">
    <property type="entry name" value="Metal_Hydrolase"/>
</dbReference>
<organism evidence="3 4">
    <name type="scientific">Urbifossiella limnaea</name>
    <dbReference type="NCBI Taxonomy" id="2528023"/>
    <lineage>
        <taxon>Bacteria</taxon>
        <taxon>Pseudomonadati</taxon>
        <taxon>Planctomycetota</taxon>
        <taxon>Planctomycetia</taxon>
        <taxon>Gemmatales</taxon>
        <taxon>Gemmataceae</taxon>
        <taxon>Urbifossiella</taxon>
    </lineage>
</organism>
<dbReference type="RefSeq" id="WP_145234427.1">
    <property type="nucleotide sequence ID" value="NZ_CP036273.1"/>
</dbReference>
<dbReference type="Gene3D" id="2.30.40.10">
    <property type="entry name" value="Urease, subunit C, domain 1"/>
    <property type="match status" value="1"/>
</dbReference>
<dbReference type="Pfam" id="PF07969">
    <property type="entry name" value="Amidohydro_3"/>
    <property type="match status" value="1"/>
</dbReference>
<name>A0A517XMX0_9BACT</name>